<sequence>MNGWHMAIAAALCLLLVACSRRESVFSLSPVFTAKSSISASAVAGCVAHRWKQGTRRLRRGERAGAITLRAESLFNGAPIGLRVVPGGRYTRVEYFRRRRVGPLYWSMVRGCLDPDAGDGADGTPDAPTS</sequence>
<organism evidence="1 2">
    <name type="scientific">Trinickia soli</name>
    <dbReference type="NCBI Taxonomy" id="380675"/>
    <lineage>
        <taxon>Bacteria</taxon>
        <taxon>Pseudomonadati</taxon>
        <taxon>Pseudomonadota</taxon>
        <taxon>Betaproteobacteria</taxon>
        <taxon>Burkholderiales</taxon>
        <taxon>Burkholderiaceae</taxon>
        <taxon>Trinickia</taxon>
    </lineage>
</organism>
<gene>
    <name evidence="1" type="ORF">C0Z19_18700</name>
</gene>
<accession>A0A2N7VWD6</accession>
<dbReference type="EMBL" id="PNYB01000016">
    <property type="protein sequence ID" value="PMS21453.1"/>
    <property type="molecule type" value="Genomic_DNA"/>
</dbReference>
<keyword evidence="2" id="KW-1185">Reference proteome</keyword>
<evidence type="ECO:0000313" key="1">
    <source>
        <dbReference type="EMBL" id="PMS21453.1"/>
    </source>
</evidence>
<dbReference type="Proteomes" id="UP000235347">
    <property type="component" value="Unassembled WGS sequence"/>
</dbReference>
<dbReference type="RefSeq" id="WP_102611320.1">
    <property type="nucleotide sequence ID" value="NZ_CADIKD010000012.1"/>
</dbReference>
<protein>
    <submittedName>
        <fullName evidence="1">Uncharacterized protein</fullName>
    </submittedName>
</protein>
<proteinExistence type="predicted"/>
<reference evidence="1 2" key="1">
    <citation type="submission" date="2018-01" db="EMBL/GenBank/DDBJ databases">
        <title>Whole genome analyses suggest that Burkholderia sensu lato contains two further novel genera in the rhizoxinica-symbiotica group Mycetohabitans gen. nov., and Trinickia gen. nov.: implications for the evolution of diazotrophy and nodulation in the Burkholderiaceae.</title>
        <authorList>
            <person name="Estrada-de los Santos P."/>
            <person name="Palmer M."/>
            <person name="Chavez-Ramirez B."/>
            <person name="Beukes C."/>
            <person name="Steenkamp E.T."/>
            <person name="Hirsch A.M."/>
            <person name="Manyaka P."/>
            <person name="Maluk M."/>
            <person name="Lafos M."/>
            <person name="Crook M."/>
            <person name="Gross E."/>
            <person name="Simon M.F."/>
            <person name="Bueno dos Reis Junior F."/>
            <person name="Poole P.S."/>
            <person name="Venter S.N."/>
            <person name="James E.K."/>
        </authorList>
    </citation>
    <scope>NUCLEOTIDE SEQUENCE [LARGE SCALE GENOMIC DNA]</scope>
    <source>
        <strain evidence="1 2">GP25-8</strain>
    </source>
</reference>
<evidence type="ECO:0000313" key="2">
    <source>
        <dbReference type="Proteomes" id="UP000235347"/>
    </source>
</evidence>
<dbReference type="AlphaFoldDB" id="A0A2N7VWD6"/>
<name>A0A2N7VWD6_9BURK</name>
<comment type="caution">
    <text evidence="1">The sequence shown here is derived from an EMBL/GenBank/DDBJ whole genome shotgun (WGS) entry which is preliminary data.</text>
</comment>